<dbReference type="PROSITE" id="PS50887">
    <property type="entry name" value="GGDEF"/>
    <property type="match status" value="1"/>
</dbReference>
<dbReference type="InterPro" id="IPR029787">
    <property type="entry name" value="Nucleotide_cyclase"/>
</dbReference>
<dbReference type="SUPFAM" id="SSF55073">
    <property type="entry name" value="Nucleotide cyclase"/>
    <property type="match status" value="1"/>
</dbReference>
<dbReference type="InterPro" id="IPR043128">
    <property type="entry name" value="Rev_trsase/Diguanyl_cyclase"/>
</dbReference>
<dbReference type="RefSeq" id="WP_154772704.1">
    <property type="nucleotide sequence ID" value="NZ_JAXHPP010000015.1"/>
</dbReference>
<keyword evidence="2" id="KW-1133">Transmembrane helix</keyword>
<sequence>MLTQVEKLLSGRALTRRSIIILFTLIMGWIDLATGYEYSFSVFYLIPVSVAVWYDNTKVTVLSILGATCMWLYADFSSGHQYTQTLAPYWNAFVRLAFFSVVAILLFKVRGSLIAMTKMAMRDSLTALSNSRAFQMQYDDIRRNSHKSSHGFAVGVIDLDGFKKINDSLGHSKGDDVLVAFAEILKKATRSTDIVARMGGDEFIVILKRTDAKGAEEYSARLRCAFNESGLKEQSGVDFSMGIILFDHLPEDLDDATHAADMLMYKAKALGKSQTTIQIA</sequence>
<dbReference type="Pfam" id="PF00990">
    <property type="entry name" value="GGDEF"/>
    <property type="match status" value="1"/>
</dbReference>
<dbReference type="FunFam" id="3.30.70.270:FF:000001">
    <property type="entry name" value="Diguanylate cyclase domain protein"/>
    <property type="match status" value="1"/>
</dbReference>
<dbReference type="PANTHER" id="PTHR46663">
    <property type="entry name" value="DIGUANYLATE CYCLASE DGCT-RELATED"/>
    <property type="match status" value="1"/>
</dbReference>
<dbReference type="Gene3D" id="3.30.70.270">
    <property type="match status" value="1"/>
</dbReference>
<proteinExistence type="predicted"/>
<dbReference type="NCBIfam" id="TIGR00254">
    <property type="entry name" value="GGDEF"/>
    <property type="match status" value="1"/>
</dbReference>
<feature type="transmembrane region" description="Helical" evidence="2">
    <location>
        <begin position="59"/>
        <end position="76"/>
    </location>
</feature>
<reference evidence="4 5" key="1">
    <citation type="submission" date="2019-11" db="EMBL/GenBank/DDBJ databases">
        <authorList>
            <person name="An D."/>
        </authorList>
    </citation>
    <scope>NUCLEOTIDE SEQUENCE [LARGE SCALE GENOMIC DNA]</scope>
    <source>
        <strain evidence="4 5">YIM 103518</strain>
    </source>
</reference>
<dbReference type="SMART" id="SM00267">
    <property type="entry name" value="GGDEF"/>
    <property type="match status" value="1"/>
</dbReference>
<feature type="transmembrane region" description="Helical" evidence="2">
    <location>
        <begin position="14"/>
        <end position="30"/>
    </location>
</feature>
<dbReference type="EMBL" id="WLYL01000015">
    <property type="protein sequence ID" value="MTD11096.1"/>
    <property type="molecule type" value="Genomic_DNA"/>
</dbReference>
<dbReference type="InterPro" id="IPR000160">
    <property type="entry name" value="GGDEF_dom"/>
</dbReference>
<protein>
    <submittedName>
        <fullName evidence="4">Diguanylate cyclase</fullName>
    </submittedName>
</protein>
<accession>A0A6L6GF97</accession>
<keyword evidence="2" id="KW-0812">Transmembrane</keyword>
<organism evidence="4 5">
    <name type="scientific">Acinetobacter faecalis</name>
    <dbReference type="NCBI Taxonomy" id="2665161"/>
    <lineage>
        <taxon>Bacteria</taxon>
        <taxon>Pseudomonadati</taxon>
        <taxon>Pseudomonadota</taxon>
        <taxon>Gammaproteobacteria</taxon>
        <taxon>Moraxellales</taxon>
        <taxon>Moraxellaceae</taxon>
        <taxon>Acinetobacter</taxon>
    </lineage>
</organism>
<evidence type="ECO:0000256" key="1">
    <source>
        <dbReference type="ARBA" id="ARBA00001946"/>
    </source>
</evidence>
<dbReference type="CDD" id="cd01949">
    <property type="entry name" value="GGDEF"/>
    <property type="match status" value="1"/>
</dbReference>
<evidence type="ECO:0000259" key="3">
    <source>
        <dbReference type="PROSITE" id="PS50887"/>
    </source>
</evidence>
<gene>
    <name evidence="4" type="ORF">GIX10_06540</name>
</gene>
<dbReference type="PANTHER" id="PTHR46663:SF2">
    <property type="entry name" value="GGDEF DOMAIN-CONTAINING PROTEIN"/>
    <property type="match status" value="1"/>
</dbReference>
<comment type="caution">
    <text evidence="4">The sequence shown here is derived from an EMBL/GenBank/DDBJ whole genome shotgun (WGS) entry which is preliminary data.</text>
</comment>
<dbReference type="InterPro" id="IPR052163">
    <property type="entry name" value="DGC-Regulatory_Protein"/>
</dbReference>
<dbReference type="GO" id="GO:0003824">
    <property type="term" value="F:catalytic activity"/>
    <property type="evidence" value="ECO:0007669"/>
    <property type="project" value="UniProtKB-ARBA"/>
</dbReference>
<feature type="transmembrane region" description="Helical" evidence="2">
    <location>
        <begin position="88"/>
        <end position="109"/>
    </location>
</feature>
<evidence type="ECO:0000313" key="4">
    <source>
        <dbReference type="EMBL" id="MTD11096.1"/>
    </source>
</evidence>
<name>A0A6L6GF97_9GAMM</name>
<feature type="domain" description="GGDEF" evidence="3">
    <location>
        <begin position="150"/>
        <end position="280"/>
    </location>
</feature>
<dbReference type="Proteomes" id="UP000473854">
    <property type="component" value="Unassembled WGS sequence"/>
</dbReference>
<dbReference type="AlphaFoldDB" id="A0A6L6GF97"/>
<feature type="transmembrane region" description="Helical" evidence="2">
    <location>
        <begin position="36"/>
        <end position="54"/>
    </location>
</feature>
<keyword evidence="2" id="KW-0472">Membrane</keyword>
<comment type="cofactor">
    <cofactor evidence="1">
        <name>Mg(2+)</name>
        <dbReference type="ChEBI" id="CHEBI:18420"/>
    </cofactor>
</comment>
<evidence type="ECO:0000313" key="5">
    <source>
        <dbReference type="Proteomes" id="UP000473854"/>
    </source>
</evidence>
<evidence type="ECO:0000256" key="2">
    <source>
        <dbReference type="SAM" id="Phobius"/>
    </source>
</evidence>